<dbReference type="EMBL" id="UGPL01000006">
    <property type="protein sequence ID" value="STY66769.1"/>
    <property type="molecule type" value="Genomic_DNA"/>
</dbReference>
<reference evidence="10 11" key="1">
    <citation type="submission" date="2018-06" db="EMBL/GenBank/DDBJ databases">
        <authorList>
            <consortium name="Pathogen Informatics"/>
            <person name="Doyle S."/>
        </authorList>
    </citation>
    <scope>NUCLEOTIDE SEQUENCE [LARGE SCALE GENOMIC DNA]</scope>
    <source>
        <strain evidence="10 11">NCTC9380</strain>
    </source>
</reference>
<comment type="similarity">
    <text evidence="8">Belongs to the TsuA/YedE (TC 9.B.102) family.</text>
</comment>
<protein>
    <submittedName>
        <fullName evidence="10">Putative inner membrane protein</fullName>
    </submittedName>
</protein>
<proteinExistence type="inferred from homology"/>
<keyword evidence="7 9" id="KW-0472">Membrane</keyword>
<keyword evidence="4" id="KW-0997">Cell inner membrane</keyword>
<feature type="transmembrane region" description="Helical" evidence="9">
    <location>
        <begin position="46"/>
        <end position="65"/>
    </location>
</feature>
<feature type="transmembrane region" description="Helical" evidence="9">
    <location>
        <begin position="117"/>
        <end position="136"/>
    </location>
</feature>
<evidence type="ECO:0000256" key="1">
    <source>
        <dbReference type="ARBA" id="ARBA00004429"/>
    </source>
</evidence>
<keyword evidence="5 9" id="KW-0812">Transmembrane</keyword>
<evidence type="ECO:0000256" key="4">
    <source>
        <dbReference type="ARBA" id="ARBA00022519"/>
    </source>
</evidence>
<evidence type="ECO:0000256" key="7">
    <source>
        <dbReference type="ARBA" id="ARBA00023136"/>
    </source>
</evidence>
<keyword evidence="6 9" id="KW-1133">Transmembrane helix</keyword>
<keyword evidence="2" id="KW-0813">Transport</keyword>
<evidence type="ECO:0000256" key="9">
    <source>
        <dbReference type="SAM" id="Phobius"/>
    </source>
</evidence>
<comment type="subcellular location">
    <subcellularLocation>
        <location evidence="1">Cell inner membrane</location>
        <topology evidence="1">Multi-pass membrane protein</topology>
    </subcellularLocation>
</comment>
<evidence type="ECO:0000256" key="6">
    <source>
        <dbReference type="ARBA" id="ARBA00022989"/>
    </source>
</evidence>
<dbReference type="AlphaFoldDB" id="A0A378NGU4"/>
<dbReference type="Pfam" id="PF04143">
    <property type="entry name" value="Sulf_transp"/>
    <property type="match status" value="1"/>
</dbReference>
<sequence length="144" mass="15179">MTAVLVGLIALLAWPLSSAAGRNFGLGITTPSANLVQYFVTGEVKFINWAVFLVLGILIGSFVAAKFSNEFRFRVPDATTMLRSAGGGALMGIGASLAGGCSIGNGLVETAFFSWQGWLSLPIMILGTFVGAYFTIIRPQRLKG</sequence>
<dbReference type="PANTHER" id="PTHR30574">
    <property type="entry name" value="INNER MEMBRANE PROTEIN YEDE"/>
    <property type="match status" value="1"/>
</dbReference>
<name>A0A378NGU4_MANHA</name>
<dbReference type="GO" id="GO:0005886">
    <property type="term" value="C:plasma membrane"/>
    <property type="evidence" value="ECO:0007669"/>
    <property type="project" value="UniProtKB-SubCell"/>
</dbReference>
<evidence type="ECO:0000256" key="3">
    <source>
        <dbReference type="ARBA" id="ARBA00022475"/>
    </source>
</evidence>
<dbReference type="Proteomes" id="UP000254031">
    <property type="component" value="Unassembled WGS sequence"/>
</dbReference>
<accession>A0A378NGU4</accession>
<dbReference type="InterPro" id="IPR007272">
    <property type="entry name" value="Sulf_transp_TsuA/YedE"/>
</dbReference>
<evidence type="ECO:0000313" key="11">
    <source>
        <dbReference type="Proteomes" id="UP000254031"/>
    </source>
</evidence>
<gene>
    <name evidence="10" type="primary">yeeE_1</name>
    <name evidence="10" type="ORF">NCTC9380_02099</name>
</gene>
<evidence type="ECO:0000256" key="2">
    <source>
        <dbReference type="ARBA" id="ARBA00022448"/>
    </source>
</evidence>
<keyword evidence="3" id="KW-1003">Cell membrane</keyword>
<evidence type="ECO:0000256" key="5">
    <source>
        <dbReference type="ARBA" id="ARBA00022692"/>
    </source>
</evidence>
<dbReference type="PANTHER" id="PTHR30574:SF1">
    <property type="entry name" value="SULPHUR TRANSPORT DOMAIN-CONTAINING PROTEIN"/>
    <property type="match status" value="1"/>
</dbReference>
<organism evidence="10 11">
    <name type="scientific">Mannheimia haemolytica</name>
    <name type="common">Pasteurella haemolytica</name>
    <dbReference type="NCBI Taxonomy" id="75985"/>
    <lineage>
        <taxon>Bacteria</taxon>
        <taxon>Pseudomonadati</taxon>
        <taxon>Pseudomonadota</taxon>
        <taxon>Gammaproteobacteria</taxon>
        <taxon>Pasteurellales</taxon>
        <taxon>Pasteurellaceae</taxon>
        <taxon>Mannheimia</taxon>
    </lineage>
</organism>
<feature type="transmembrane region" description="Helical" evidence="9">
    <location>
        <begin position="85"/>
        <end position="105"/>
    </location>
</feature>
<evidence type="ECO:0000313" key="10">
    <source>
        <dbReference type="EMBL" id="STY66769.1"/>
    </source>
</evidence>
<evidence type="ECO:0000256" key="8">
    <source>
        <dbReference type="ARBA" id="ARBA00035655"/>
    </source>
</evidence>